<dbReference type="Pfam" id="PF00465">
    <property type="entry name" value="Fe-ADH"/>
    <property type="match status" value="1"/>
</dbReference>
<dbReference type="Gene3D" id="1.20.1090.10">
    <property type="entry name" value="Dehydroquinate synthase-like - alpha domain"/>
    <property type="match status" value="1"/>
</dbReference>
<dbReference type="PANTHER" id="PTHR11496">
    <property type="entry name" value="ALCOHOL DEHYDROGENASE"/>
    <property type="match status" value="1"/>
</dbReference>
<dbReference type="CDD" id="cd08180">
    <property type="entry name" value="PDD"/>
    <property type="match status" value="1"/>
</dbReference>
<dbReference type="PROSITE" id="PS00913">
    <property type="entry name" value="ADH_IRON_1"/>
    <property type="match status" value="1"/>
</dbReference>
<dbReference type="SUPFAM" id="SSF56796">
    <property type="entry name" value="Dehydroquinate synthase-like"/>
    <property type="match status" value="1"/>
</dbReference>
<dbReference type="GeneID" id="97205769"/>
<dbReference type="FunFam" id="3.40.50.1970:FF:000003">
    <property type="entry name" value="Alcohol dehydrogenase, iron-containing"/>
    <property type="match status" value="1"/>
</dbReference>
<evidence type="ECO:0000259" key="2">
    <source>
        <dbReference type="Pfam" id="PF00465"/>
    </source>
</evidence>
<evidence type="ECO:0000256" key="1">
    <source>
        <dbReference type="ARBA" id="ARBA00023002"/>
    </source>
</evidence>
<protein>
    <submittedName>
        <fullName evidence="4">Iron-containing alcohol dehydrogenase</fullName>
        <ecNumber evidence="4">1.1.1.1</ecNumber>
    </submittedName>
</protein>
<dbReference type="Gene3D" id="3.40.50.1970">
    <property type="match status" value="1"/>
</dbReference>
<gene>
    <name evidence="4" type="ORF">L0N08_02410</name>
</gene>
<evidence type="ECO:0000259" key="3">
    <source>
        <dbReference type="Pfam" id="PF25137"/>
    </source>
</evidence>
<dbReference type="EMBL" id="JAKNGE010000002">
    <property type="protein sequence ID" value="MCG4744257.1"/>
    <property type="molecule type" value="Genomic_DNA"/>
</dbReference>
<dbReference type="GO" id="GO:0046872">
    <property type="term" value="F:metal ion binding"/>
    <property type="evidence" value="ECO:0007669"/>
    <property type="project" value="InterPro"/>
</dbReference>
<evidence type="ECO:0000313" key="4">
    <source>
        <dbReference type="EMBL" id="MCG4744257.1"/>
    </source>
</evidence>
<dbReference type="InterPro" id="IPR056798">
    <property type="entry name" value="ADH_Fe_C"/>
</dbReference>
<dbReference type="InterPro" id="IPR039697">
    <property type="entry name" value="Alcohol_dehydrogenase_Fe"/>
</dbReference>
<proteinExistence type="predicted"/>
<dbReference type="GO" id="GO:0004022">
    <property type="term" value="F:alcohol dehydrogenase (NAD+) activity"/>
    <property type="evidence" value="ECO:0007669"/>
    <property type="project" value="UniProtKB-EC"/>
</dbReference>
<organism evidence="4 5">
    <name type="scientific">Enterocloster aldenensis</name>
    <dbReference type="NCBI Taxonomy" id="358742"/>
    <lineage>
        <taxon>Bacteria</taxon>
        <taxon>Bacillati</taxon>
        <taxon>Bacillota</taxon>
        <taxon>Clostridia</taxon>
        <taxon>Lachnospirales</taxon>
        <taxon>Lachnospiraceae</taxon>
        <taxon>Enterocloster</taxon>
    </lineage>
</organism>
<dbReference type="RefSeq" id="WP_177314836.1">
    <property type="nucleotide sequence ID" value="NZ_BAABZL010000001.1"/>
</dbReference>
<dbReference type="AlphaFoldDB" id="A0AAW5BQF1"/>
<dbReference type="FunFam" id="1.20.1090.10:FF:000001">
    <property type="entry name" value="Aldehyde-alcohol dehydrogenase"/>
    <property type="match status" value="1"/>
</dbReference>
<dbReference type="InterPro" id="IPR001670">
    <property type="entry name" value="ADH_Fe/GldA"/>
</dbReference>
<feature type="domain" description="Fe-containing alcohol dehydrogenase-like C-terminal" evidence="3">
    <location>
        <begin position="171"/>
        <end position="372"/>
    </location>
</feature>
<evidence type="ECO:0000313" key="5">
    <source>
        <dbReference type="Proteomes" id="UP001299608"/>
    </source>
</evidence>
<keyword evidence="1 4" id="KW-0560">Oxidoreductase</keyword>
<dbReference type="InterPro" id="IPR018211">
    <property type="entry name" value="ADH_Fe_CS"/>
</dbReference>
<dbReference type="Pfam" id="PF25137">
    <property type="entry name" value="ADH_Fe_C"/>
    <property type="match status" value="1"/>
</dbReference>
<feature type="domain" description="Alcohol dehydrogenase iron-type/glycerol dehydrogenase GldA" evidence="2">
    <location>
        <begin position="8"/>
        <end position="160"/>
    </location>
</feature>
<dbReference type="Proteomes" id="UP001299608">
    <property type="component" value="Unassembled WGS sequence"/>
</dbReference>
<reference evidence="4" key="1">
    <citation type="submission" date="2022-01" db="EMBL/GenBank/DDBJ databases">
        <title>Collection of gut derived symbiotic bacterial strains cultured from healthy donors.</title>
        <authorList>
            <person name="Lin H."/>
            <person name="Kohout C."/>
            <person name="Waligurski E."/>
            <person name="Pamer E.G."/>
        </authorList>
    </citation>
    <scope>NUCLEOTIDE SEQUENCE</scope>
    <source>
        <strain evidence="4">DFI.6.55</strain>
    </source>
</reference>
<accession>A0AAW5BQF1</accession>
<sequence length="380" mass="40449">MEQFIMKTKIYMGEACLLQLNSLGIRRAYIICDPFMEKSGKASEIAGLLKENGAVSQVFSKVVPDPTIDVVTQGIEEMQAFAPDTVIALGGGSAIDTAKAVCHLYAAMKQEQRPQLVAVPTTSGTGSEVTSFAVISDPEAQAKYPLRDASMVPDAAFLDPALTATVPSGITADTGMDVLTHGLEAYVSTQSGDFTDACAEKAVRMVWEYLEQAVADGGNMDARAHMHNASCLAGVAFNGASLGICHSLAHALGARFHIPHGRSNAILLPHVIAYNAGLEEAGETEALFRYARIANMLGISAGTPKATVHGLIRQIRNRMKRIGIPELITELGIDREEFQQSVGSMAAKALEDNCTATNPRKPALKELEDIYGRLCKGGLG</sequence>
<name>A0AAW5BQF1_9FIRM</name>
<dbReference type="PANTHER" id="PTHR11496:SF83">
    <property type="entry name" value="HYDROXYACID-OXOACID TRANSHYDROGENASE, MITOCHONDRIAL"/>
    <property type="match status" value="1"/>
</dbReference>
<comment type="caution">
    <text evidence="4">The sequence shown here is derived from an EMBL/GenBank/DDBJ whole genome shotgun (WGS) entry which is preliminary data.</text>
</comment>
<dbReference type="EC" id="1.1.1.1" evidence="4"/>